<organism evidence="3 4">
    <name type="scientific">Coleophoma cylindrospora</name>
    <dbReference type="NCBI Taxonomy" id="1849047"/>
    <lineage>
        <taxon>Eukaryota</taxon>
        <taxon>Fungi</taxon>
        <taxon>Dikarya</taxon>
        <taxon>Ascomycota</taxon>
        <taxon>Pezizomycotina</taxon>
        <taxon>Leotiomycetes</taxon>
        <taxon>Helotiales</taxon>
        <taxon>Dermateaceae</taxon>
        <taxon>Coleophoma</taxon>
    </lineage>
</organism>
<reference evidence="3 4" key="1">
    <citation type="journal article" date="2018" name="IMA Fungus">
        <title>IMA Genome-F 9: Draft genome sequence of Annulohypoxylon stygium, Aspergillus mulundensis, Berkeleyomyces basicola (syn. Thielaviopsis basicola), Ceratocystis smalleyi, two Cercospora beticola strains, Coleophoma cylindrospora, Fusarium fracticaudum, Phialophora cf. hyalina, and Morchella septimelata.</title>
        <authorList>
            <person name="Wingfield B.D."/>
            <person name="Bills G.F."/>
            <person name="Dong Y."/>
            <person name="Huang W."/>
            <person name="Nel W.J."/>
            <person name="Swalarsk-Parry B.S."/>
            <person name="Vaghefi N."/>
            <person name="Wilken P.M."/>
            <person name="An Z."/>
            <person name="de Beer Z.W."/>
            <person name="De Vos L."/>
            <person name="Chen L."/>
            <person name="Duong T.A."/>
            <person name="Gao Y."/>
            <person name="Hammerbacher A."/>
            <person name="Kikkert J.R."/>
            <person name="Li Y."/>
            <person name="Li H."/>
            <person name="Li K."/>
            <person name="Li Q."/>
            <person name="Liu X."/>
            <person name="Ma X."/>
            <person name="Naidoo K."/>
            <person name="Pethybridge S.J."/>
            <person name="Sun J."/>
            <person name="Steenkamp E.T."/>
            <person name="van der Nest M.A."/>
            <person name="van Wyk S."/>
            <person name="Wingfield M.J."/>
            <person name="Xiong C."/>
            <person name="Yue Q."/>
            <person name="Zhang X."/>
        </authorList>
    </citation>
    <scope>NUCLEOTIDE SEQUENCE [LARGE SCALE GENOMIC DNA]</scope>
    <source>
        <strain evidence="3 4">BP6252</strain>
    </source>
</reference>
<dbReference type="OrthoDB" id="10429457at2759"/>
<name>A0A3D8QKE7_9HELO</name>
<keyword evidence="4" id="KW-1185">Reference proteome</keyword>
<feature type="transmembrane region" description="Helical" evidence="2">
    <location>
        <begin position="41"/>
        <end position="61"/>
    </location>
</feature>
<sequence length="261" mass="29008">MISAALLEAWIEFGFAALLTIIRMAIRIYTVGVCGLRSHDYITVFTLILFCVACVLVQLIAQAYSDMAVLAALPETKPAQLAALSVLANKYSFASFCVYPTFLYSAKAALIAYYNTFTTPIWQQRRLTQLSILSDNWDVTSPRLESCQSSSVVTIVLFVCHMIKLFIGSMLCSGIFTIVAAIVVFKMFMNVSDPASLVNGARWSRREQLMWMLLLSVPSIVSIFKGRILTKTTTTYGSMLGAEDKDEEMQQKGTPRIAERS</sequence>
<dbReference type="Proteomes" id="UP000256645">
    <property type="component" value="Unassembled WGS sequence"/>
</dbReference>
<evidence type="ECO:0000313" key="4">
    <source>
        <dbReference type="Proteomes" id="UP000256645"/>
    </source>
</evidence>
<gene>
    <name evidence="3" type="ORF">BP6252_11624</name>
</gene>
<evidence type="ECO:0000256" key="1">
    <source>
        <dbReference type="SAM" id="MobiDB-lite"/>
    </source>
</evidence>
<keyword evidence="2" id="KW-1133">Transmembrane helix</keyword>
<proteinExistence type="predicted"/>
<evidence type="ECO:0000256" key="2">
    <source>
        <dbReference type="SAM" id="Phobius"/>
    </source>
</evidence>
<dbReference type="AlphaFoldDB" id="A0A3D8QKE7"/>
<protein>
    <submittedName>
        <fullName evidence="3">Uncharacterized protein</fullName>
    </submittedName>
</protein>
<keyword evidence="2" id="KW-0812">Transmembrane</keyword>
<dbReference type="EMBL" id="PDLM01000014">
    <property type="protein sequence ID" value="RDW62191.1"/>
    <property type="molecule type" value="Genomic_DNA"/>
</dbReference>
<comment type="caution">
    <text evidence="3">The sequence shown here is derived from an EMBL/GenBank/DDBJ whole genome shotgun (WGS) entry which is preliminary data.</text>
</comment>
<keyword evidence="2" id="KW-0472">Membrane</keyword>
<accession>A0A3D8QKE7</accession>
<feature type="region of interest" description="Disordered" evidence="1">
    <location>
        <begin position="240"/>
        <end position="261"/>
    </location>
</feature>
<evidence type="ECO:0000313" key="3">
    <source>
        <dbReference type="EMBL" id="RDW62191.1"/>
    </source>
</evidence>
<feature type="transmembrane region" description="Helical" evidence="2">
    <location>
        <begin position="9"/>
        <end position="29"/>
    </location>
</feature>
<feature type="transmembrane region" description="Helical" evidence="2">
    <location>
        <begin position="165"/>
        <end position="189"/>
    </location>
</feature>
<dbReference type="STRING" id="1849047.A0A3D8QKE7"/>
<feature type="transmembrane region" description="Helical" evidence="2">
    <location>
        <begin position="209"/>
        <end position="229"/>
    </location>
</feature>